<dbReference type="AlphaFoldDB" id="A0A3B0XC14"/>
<proteinExistence type="predicted"/>
<sequence>MPVFLDAGGSRISIVANLEYAWQWSGKNINAFLEYYRNGYGVMGDSYTLVDLPVALTDRLARSQLFNTGRDYLATGGRLEVTALLQLMPVLVLNAN</sequence>
<organism evidence="1">
    <name type="scientific">hydrothermal vent metagenome</name>
    <dbReference type="NCBI Taxonomy" id="652676"/>
    <lineage>
        <taxon>unclassified sequences</taxon>
        <taxon>metagenomes</taxon>
        <taxon>ecological metagenomes</taxon>
    </lineage>
</organism>
<protein>
    <submittedName>
        <fullName evidence="1">Uncharacterized protein</fullName>
    </submittedName>
</protein>
<name>A0A3B0XC14_9ZZZZ</name>
<accession>A0A3B0XC14</accession>
<reference evidence="1" key="1">
    <citation type="submission" date="2018-06" db="EMBL/GenBank/DDBJ databases">
        <authorList>
            <person name="Zhirakovskaya E."/>
        </authorList>
    </citation>
    <scope>NUCLEOTIDE SEQUENCE</scope>
</reference>
<evidence type="ECO:0000313" key="1">
    <source>
        <dbReference type="EMBL" id="VAW65291.1"/>
    </source>
</evidence>
<gene>
    <name evidence="1" type="ORF">MNBD_GAMMA09-2909</name>
</gene>
<dbReference type="EMBL" id="UOFI01000067">
    <property type="protein sequence ID" value="VAW65291.1"/>
    <property type="molecule type" value="Genomic_DNA"/>
</dbReference>